<keyword evidence="1" id="KW-0472">Membrane</keyword>
<feature type="transmembrane region" description="Helical" evidence="1">
    <location>
        <begin position="94"/>
        <end position="111"/>
    </location>
</feature>
<evidence type="ECO:0000313" key="2">
    <source>
        <dbReference type="EMBL" id="QOI90430.1"/>
    </source>
</evidence>
<organism evidence="2">
    <name type="scientific">Pyramimonas orientalis virus</name>
    <name type="common">PoV01</name>
    <dbReference type="NCBI Taxonomy" id="455367"/>
    <lineage>
        <taxon>Viruses</taxon>
        <taxon>Varidnaviria</taxon>
        <taxon>Bamfordvirae</taxon>
        <taxon>Nucleocytoviricota</taxon>
        <taxon>Megaviricetes</taxon>
        <taxon>Imitervirales</taxon>
        <taxon>Allomimiviridae</taxon>
        <taxon>Heliosvirus</taxon>
        <taxon>Heliosvirus raunefjordenense</taxon>
    </lineage>
</organism>
<reference evidence="2" key="1">
    <citation type="submission" date="2020-06" db="EMBL/GenBank/DDBJ databases">
        <title>Lateral gene transfer of anion-conducting channel rhodopsins between green algae and giant viruses.</title>
        <authorList>
            <person name="Rozenberg A."/>
            <person name="Oppermann J."/>
            <person name="Wietek J."/>
            <person name="Fernandez Lahore R.G."/>
            <person name="Sandaa R.-A."/>
            <person name="Bratbak G."/>
            <person name="Hegemann P."/>
            <person name="Beja O."/>
        </authorList>
    </citation>
    <scope>NUCLEOTIDE SEQUENCE</scope>
    <source>
        <strain evidence="2">01B</strain>
    </source>
</reference>
<proteinExistence type="predicted"/>
<dbReference type="EMBL" id="MT663537">
    <property type="protein sequence ID" value="QOI90430.1"/>
    <property type="molecule type" value="Genomic_DNA"/>
</dbReference>
<accession>A0A7L9AYT6</accession>
<gene>
    <name evidence="2" type="ORF">HWQ62_00294</name>
</gene>
<name>A0A7L9AYT6_POV01</name>
<evidence type="ECO:0000256" key="1">
    <source>
        <dbReference type="SAM" id="Phobius"/>
    </source>
</evidence>
<protein>
    <submittedName>
        <fullName evidence="2">Uncharacterized protein</fullName>
    </submittedName>
</protein>
<keyword evidence="1" id="KW-0812">Transmembrane</keyword>
<sequence length="114" mass="13472">MTSVEYEEIYNSTTSDVLYGNDDEYTKLMEKEQIVLDTVNRVVNQKELEQSQKNMLDAPVNVVVYRVFVVMKNVFKELYNMKPLDQVFKEDRRLYIGLFIVFCSVCFIILYKTG</sequence>
<keyword evidence="1" id="KW-1133">Transmembrane helix</keyword>
<organismHost>
    <name type="scientific">Pyramimonas plurioculata</name>
    <dbReference type="NCBI Taxonomy" id="36893"/>
</organismHost>